<dbReference type="Proteomes" id="UP001162060">
    <property type="component" value="Unassembled WGS sequence"/>
</dbReference>
<comment type="caution">
    <text evidence="1">The sequence shown here is derived from an EMBL/GenBank/DDBJ whole genome shotgun (WGS) entry which is preliminary data.</text>
</comment>
<name>A0AAV1UB20_9STRA</name>
<dbReference type="AlphaFoldDB" id="A0AAV1UB20"/>
<evidence type="ECO:0000313" key="2">
    <source>
        <dbReference type="Proteomes" id="UP001162060"/>
    </source>
</evidence>
<reference evidence="1" key="1">
    <citation type="submission" date="2024-01" db="EMBL/GenBank/DDBJ databases">
        <authorList>
            <person name="Webb A."/>
        </authorList>
    </citation>
    <scope>NUCLEOTIDE SEQUENCE</scope>
    <source>
        <strain evidence="1">Pm1</strain>
    </source>
</reference>
<organism evidence="1 2">
    <name type="scientific">Peronospora matthiolae</name>
    <dbReference type="NCBI Taxonomy" id="2874970"/>
    <lineage>
        <taxon>Eukaryota</taxon>
        <taxon>Sar</taxon>
        <taxon>Stramenopiles</taxon>
        <taxon>Oomycota</taxon>
        <taxon>Peronosporomycetes</taxon>
        <taxon>Peronosporales</taxon>
        <taxon>Peronosporaceae</taxon>
        <taxon>Peronospora</taxon>
    </lineage>
</organism>
<gene>
    <name evidence="1" type="ORF">PM001_LOCUS15419</name>
</gene>
<proteinExistence type="predicted"/>
<sequence length="53" mass="6255">MAELKEFSGREKNEERARNWFSKVKSAFLRDQAPELEKCLVFSDIHTGPARDW</sequence>
<accession>A0AAV1UB20</accession>
<protein>
    <submittedName>
        <fullName evidence="1">Uncharacterized protein</fullName>
    </submittedName>
</protein>
<evidence type="ECO:0000313" key="1">
    <source>
        <dbReference type="EMBL" id="CAK7930269.1"/>
    </source>
</evidence>
<dbReference type="EMBL" id="CAKLBY020000165">
    <property type="protein sequence ID" value="CAK7930269.1"/>
    <property type="molecule type" value="Genomic_DNA"/>
</dbReference>